<organism evidence="2 3">
    <name type="scientific">Actinoplanes ianthinogenes</name>
    <dbReference type="NCBI Taxonomy" id="122358"/>
    <lineage>
        <taxon>Bacteria</taxon>
        <taxon>Bacillati</taxon>
        <taxon>Actinomycetota</taxon>
        <taxon>Actinomycetes</taxon>
        <taxon>Micromonosporales</taxon>
        <taxon>Micromonosporaceae</taxon>
        <taxon>Actinoplanes</taxon>
    </lineage>
</organism>
<reference evidence="2 3" key="1">
    <citation type="submission" date="2020-08" db="EMBL/GenBank/DDBJ databases">
        <title>Whole genome shotgun sequence of Actinoplanes ianthinogenes NBRC 13996.</title>
        <authorList>
            <person name="Komaki H."/>
            <person name="Tamura T."/>
        </authorList>
    </citation>
    <scope>NUCLEOTIDE SEQUENCE [LARGE SCALE GENOMIC DNA]</scope>
    <source>
        <strain evidence="2 3">NBRC 13996</strain>
    </source>
</reference>
<accession>A0ABN6CIZ5</accession>
<evidence type="ECO:0000256" key="1">
    <source>
        <dbReference type="SAM" id="MobiDB-lite"/>
    </source>
</evidence>
<evidence type="ECO:0000313" key="2">
    <source>
        <dbReference type="EMBL" id="BCJ45298.1"/>
    </source>
</evidence>
<protein>
    <submittedName>
        <fullName evidence="2">Uncharacterized protein</fullName>
    </submittedName>
</protein>
<evidence type="ECO:0000313" key="3">
    <source>
        <dbReference type="Proteomes" id="UP000676967"/>
    </source>
</evidence>
<dbReference type="EMBL" id="AP023356">
    <property type="protein sequence ID" value="BCJ45298.1"/>
    <property type="molecule type" value="Genomic_DNA"/>
</dbReference>
<keyword evidence="3" id="KW-1185">Reference proteome</keyword>
<name>A0ABN6CIZ5_9ACTN</name>
<sequence>METLPTMDRGMQMRSGRLPVPGPEAAGRPRRADAEAVVKRPIRQPRTWPLDPQLAVALLATELPGWDINYVPALFFPGSSPGRHVFQAARPRPGGHESVECAYPDDLIKCIDRFCEVS</sequence>
<dbReference type="Proteomes" id="UP000676967">
    <property type="component" value="Chromosome"/>
</dbReference>
<proteinExistence type="predicted"/>
<gene>
    <name evidence="2" type="ORF">Aiant_59550</name>
</gene>
<feature type="region of interest" description="Disordered" evidence="1">
    <location>
        <begin position="1"/>
        <end position="37"/>
    </location>
</feature>